<feature type="domain" description="Spondin" evidence="1">
    <location>
        <begin position="1"/>
        <end position="179"/>
    </location>
</feature>
<dbReference type="Pfam" id="PF06468">
    <property type="entry name" value="Spond_N"/>
    <property type="match status" value="2"/>
</dbReference>
<organism evidence="2">
    <name type="scientific">Timema shepardi</name>
    <name type="common">Walking stick</name>
    <dbReference type="NCBI Taxonomy" id="629360"/>
    <lineage>
        <taxon>Eukaryota</taxon>
        <taxon>Metazoa</taxon>
        <taxon>Ecdysozoa</taxon>
        <taxon>Arthropoda</taxon>
        <taxon>Hexapoda</taxon>
        <taxon>Insecta</taxon>
        <taxon>Pterygota</taxon>
        <taxon>Neoptera</taxon>
        <taxon>Polyneoptera</taxon>
        <taxon>Phasmatodea</taxon>
        <taxon>Timematodea</taxon>
        <taxon>Timematoidea</taxon>
        <taxon>Timematidae</taxon>
        <taxon>Timema</taxon>
    </lineage>
</organism>
<proteinExistence type="predicted"/>
<evidence type="ECO:0000259" key="1">
    <source>
        <dbReference type="PROSITE" id="PS51020"/>
    </source>
</evidence>
<dbReference type="NCBIfam" id="NF038123">
    <property type="entry name" value="NF038123_dom"/>
    <property type="match status" value="1"/>
</dbReference>
<reference evidence="2" key="1">
    <citation type="submission" date="2020-11" db="EMBL/GenBank/DDBJ databases">
        <authorList>
            <person name="Tran Van P."/>
        </authorList>
    </citation>
    <scope>NUCLEOTIDE SEQUENCE</scope>
</reference>
<dbReference type="InterPro" id="IPR009465">
    <property type="entry name" value="Spondin_N"/>
</dbReference>
<gene>
    <name evidence="2" type="ORF">TSIB3V08_LOCUS1356</name>
</gene>
<dbReference type="PROSITE" id="PS51020">
    <property type="entry name" value="SPONDIN"/>
    <property type="match status" value="1"/>
</dbReference>
<name>A0A7R9AMN1_TIMSH</name>
<dbReference type="EMBL" id="OC000374">
    <property type="protein sequence ID" value="CAD7257081.1"/>
    <property type="molecule type" value="Genomic_DNA"/>
</dbReference>
<dbReference type="InterPro" id="IPR038678">
    <property type="entry name" value="Spondin_N_sf"/>
</dbReference>
<sequence>MQGAVTYLVPPSPLGRSRGLPAGMIENLWLGRSHDGSFVLFRLGTRASSGVKLFAETGSADLLERLGQGDGGVMDEFLAPAVSAGGGRTEATFFVDGNHSRGKITLSKSGWYSNHGFPTTIKPDEIDEPSHVSTDVSLMSKIVPSPDWFVGIDSFNLCVDGSWLDTITIEVGAPYSVIT</sequence>
<dbReference type="Gene3D" id="2.60.40.2130">
    <property type="entry name" value="F-spondin domain"/>
    <property type="match status" value="2"/>
</dbReference>
<protein>
    <recommendedName>
        <fullName evidence="1">Spondin domain-containing protein</fullName>
    </recommendedName>
</protein>
<dbReference type="AlphaFoldDB" id="A0A7R9AMN1"/>
<evidence type="ECO:0000313" key="2">
    <source>
        <dbReference type="EMBL" id="CAD7257081.1"/>
    </source>
</evidence>
<accession>A0A7R9AMN1</accession>